<evidence type="ECO:0000256" key="2">
    <source>
        <dbReference type="ARBA" id="ARBA00006432"/>
    </source>
</evidence>
<dbReference type="InterPro" id="IPR015890">
    <property type="entry name" value="Chorismate_C"/>
</dbReference>
<dbReference type="GO" id="GO:0031956">
    <property type="term" value="F:medium-chain fatty acid-CoA ligase activity"/>
    <property type="evidence" value="ECO:0007669"/>
    <property type="project" value="TreeGrafter"/>
</dbReference>
<reference evidence="7 8" key="1">
    <citation type="submission" date="2017-03" db="EMBL/GenBank/DDBJ databases">
        <authorList>
            <person name="Afonso C.L."/>
            <person name="Miller P.J."/>
            <person name="Scott M.A."/>
            <person name="Spackman E."/>
            <person name="Goraichik I."/>
            <person name="Dimitrov K.M."/>
            <person name="Suarez D.L."/>
            <person name="Swayne D.E."/>
        </authorList>
    </citation>
    <scope>NUCLEOTIDE SEQUENCE [LARGE SCALE GENOMIC DNA]</scope>
    <source>
        <strain evidence="7 8">ATCC 51113</strain>
    </source>
</reference>
<feature type="domain" description="Chorismate-utilising enzyme C-terminal" evidence="4">
    <location>
        <begin position="698"/>
        <end position="952"/>
    </location>
</feature>
<dbReference type="InterPro" id="IPR025110">
    <property type="entry name" value="AMP-bd_C"/>
</dbReference>
<dbReference type="PANTHER" id="PTHR43201:SF5">
    <property type="entry name" value="MEDIUM-CHAIN ACYL-COA LIGASE ACSF2, MITOCHONDRIAL"/>
    <property type="match status" value="1"/>
</dbReference>
<dbReference type="Gene3D" id="3.30.300.30">
    <property type="match status" value="1"/>
</dbReference>
<dbReference type="FunFam" id="2.30.38.10:FF:000003">
    <property type="entry name" value="Vibriobactin-specific 2,3-dihydroxybenzoate-AMP ligase"/>
    <property type="match status" value="1"/>
</dbReference>
<dbReference type="InterPro" id="IPR005801">
    <property type="entry name" value="ADC_synthase"/>
</dbReference>
<gene>
    <name evidence="7" type="ORF">BZK42_23555</name>
</gene>
<feature type="domain" description="AMP-dependent synthetase/ligase" evidence="5">
    <location>
        <begin position="23"/>
        <end position="382"/>
    </location>
</feature>
<dbReference type="InterPro" id="IPR020845">
    <property type="entry name" value="AMP-binding_CS"/>
</dbReference>
<organism evidence="7 8">
    <name type="scientific">Citrobacter braakii</name>
    <dbReference type="NCBI Taxonomy" id="57706"/>
    <lineage>
        <taxon>Bacteria</taxon>
        <taxon>Pseudomonadati</taxon>
        <taxon>Pseudomonadota</taxon>
        <taxon>Gammaproteobacteria</taxon>
        <taxon>Enterobacterales</taxon>
        <taxon>Enterobacteriaceae</taxon>
        <taxon>Citrobacter</taxon>
        <taxon>Citrobacter freundii complex</taxon>
    </lineage>
</organism>
<sequence>MKNQYSDLEHWPAKPLGDQLTLWAKQYTDQISLVSGVNRLTYLQLDKLSSRLASGFYDRGVRARDTVLVQMPNSIGMIASLFALFRIGACPILAMPGQKSADIDAICQLASPVAWLHPGHFLANDYVSMGNVLNDKYPHMQQWRIDDVKDPDFMMFDYQSDEREFPSPPVESVALLLLSGGSTGTPKLIPRTHSDYYYNAFLAAKACNLNSQSTYLTSLAVAHNFTLSCPGVLGTLLSGGKVILAQTAGCDELFPLIEKEKVTITALVPPLVNFWLEWKEWDNSDISSLQVMQVGGSKLDSQLASKVKKVFNCQLQQVFGMAEGLICCTRLDDPDDVIFNTQGRPLSSHDQIKIIDKNGIPVSLGESGELLTKGPYTINNYYNVTTQNESSFSSDGFYRSGDIVKMTPEGNLIVEGRIKEQINRAGEKISVQEIETLLNEHPDIKNSVVVAVADENLGERICACIESSRTLSLSEIRLFLQNKNISDYKLPDQIMLINQWPLTAVGKIDKRKLSEMGFRNIGWLRSSIPVDVESLDVCYNLLDSNWSGFVAYERKNSWFIGLDCLSEITLYVDRVELKNESGLINSWVGSDWLSNLTKAIDALPLKSWSAFAVGCFELAGLFHQVRLTQDSHTPLLTIVIPKYLVTLSDGVASFEALNSNDLDYIEKSVKQANKSVEIKGVDEIWIERIKRQLRDQDGEEYCQQVSNAVSEISRGDYQKVILSRRIIVNEKLDLLASYYHGRRNNTPARSFAVRMNQHRFIGFSPETIVEVSAQRDVSTQPLAGTRALTKNEEINSRLRSVLTNDTKEIAEHAVSVKLAFEELESVCEAESVRVVDFMNVSLRGSVQHLASRLRGKLSPEFTPWHALAALFPAVTASGIPKASALKAINKHEEQERGAYSGTVMWLNSEGEMDAALILRSLFHLPEGFALQAGAGIIDQSVPERELEETFEKLQSVGSYIVCQK</sequence>
<dbReference type="RefSeq" id="WP_080860434.1">
    <property type="nucleotide sequence ID" value="NZ_CP077405.1"/>
</dbReference>
<protein>
    <submittedName>
        <fullName evidence="7">Salicylate synthase</fullName>
    </submittedName>
</protein>
<dbReference type="Proteomes" id="UP000192573">
    <property type="component" value="Unassembled WGS sequence"/>
</dbReference>
<comment type="caution">
    <text evidence="7">The sequence shown here is derived from an EMBL/GenBank/DDBJ whole genome shotgun (WGS) entry which is preliminary data.</text>
</comment>
<dbReference type="EMBL" id="NAEW01000019">
    <property type="protein sequence ID" value="OQM39613.1"/>
    <property type="molecule type" value="Genomic_DNA"/>
</dbReference>
<dbReference type="AlphaFoldDB" id="A0A1V8NT91"/>
<dbReference type="GO" id="GO:0006631">
    <property type="term" value="P:fatty acid metabolic process"/>
    <property type="evidence" value="ECO:0007669"/>
    <property type="project" value="TreeGrafter"/>
</dbReference>
<evidence type="ECO:0000256" key="3">
    <source>
        <dbReference type="ARBA" id="ARBA00022598"/>
    </source>
</evidence>
<evidence type="ECO:0000259" key="6">
    <source>
        <dbReference type="Pfam" id="PF13193"/>
    </source>
</evidence>
<dbReference type="Gene3D" id="3.40.50.980">
    <property type="match status" value="2"/>
</dbReference>
<dbReference type="PANTHER" id="PTHR43201">
    <property type="entry name" value="ACYL-COA SYNTHETASE"/>
    <property type="match status" value="1"/>
</dbReference>
<comment type="pathway">
    <text evidence="1">Siderophore biosynthesis.</text>
</comment>
<dbReference type="SUPFAM" id="SSF56801">
    <property type="entry name" value="Acetyl-CoA synthetase-like"/>
    <property type="match status" value="1"/>
</dbReference>
<keyword evidence="3" id="KW-0436">Ligase</keyword>
<evidence type="ECO:0000313" key="7">
    <source>
        <dbReference type="EMBL" id="OQM39613.1"/>
    </source>
</evidence>
<dbReference type="SUPFAM" id="SSF56322">
    <property type="entry name" value="ADC synthase"/>
    <property type="match status" value="1"/>
</dbReference>
<dbReference type="InterPro" id="IPR045851">
    <property type="entry name" value="AMP-bd_C_sf"/>
</dbReference>
<dbReference type="Gene3D" id="3.60.120.10">
    <property type="entry name" value="Anthranilate synthase"/>
    <property type="match status" value="1"/>
</dbReference>
<dbReference type="GO" id="GO:0016833">
    <property type="term" value="F:oxo-acid-lyase activity"/>
    <property type="evidence" value="ECO:0007669"/>
    <property type="project" value="InterPro"/>
</dbReference>
<dbReference type="PRINTS" id="PR00095">
    <property type="entry name" value="ANTSNTHASEI"/>
</dbReference>
<dbReference type="InterPro" id="IPR019999">
    <property type="entry name" value="Anth_synth_I-like"/>
</dbReference>
<accession>A0A1V8NT91</accession>
<dbReference type="InterPro" id="IPR019996">
    <property type="entry name" value="Salicylate_synthase"/>
</dbReference>
<dbReference type="Gene3D" id="2.30.38.10">
    <property type="entry name" value="Luciferase, Domain 3"/>
    <property type="match status" value="1"/>
</dbReference>
<evidence type="ECO:0000313" key="8">
    <source>
        <dbReference type="Proteomes" id="UP000192573"/>
    </source>
</evidence>
<proteinExistence type="inferred from homology"/>
<evidence type="ECO:0000256" key="1">
    <source>
        <dbReference type="ARBA" id="ARBA00004924"/>
    </source>
</evidence>
<dbReference type="NCBIfam" id="TIGR03494">
    <property type="entry name" value="salicyl_syn"/>
    <property type="match status" value="1"/>
</dbReference>
<dbReference type="PROSITE" id="PS00455">
    <property type="entry name" value="AMP_BINDING"/>
    <property type="match status" value="1"/>
</dbReference>
<feature type="domain" description="AMP-binding enzyme C-terminal" evidence="6">
    <location>
        <begin position="433"/>
        <end position="507"/>
    </location>
</feature>
<dbReference type="InterPro" id="IPR000873">
    <property type="entry name" value="AMP-dep_synth/lig_dom"/>
</dbReference>
<evidence type="ECO:0000259" key="5">
    <source>
        <dbReference type="Pfam" id="PF00501"/>
    </source>
</evidence>
<comment type="similarity">
    <text evidence="2">Belongs to the ATP-dependent AMP-binding enzyme family.</text>
</comment>
<evidence type="ECO:0000259" key="4">
    <source>
        <dbReference type="Pfam" id="PF00425"/>
    </source>
</evidence>
<name>A0A1V8NT91_CITBR</name>
<dbReference type="Pfam" id="PF00425">
    <property type="entry name" value="Chorismate_bind"/>
    <property type="match status" value="1"/>
</dbReference>
<dbReference type="Pfam" id="PF13193">
    <property type="entry name" value="AMP-binding_C"/>
    <property type="match status" value="1"/>
</dbReference>
<dbReference type="Pfam" id="PF00501">
    <property type="entry name" value="AMP-binding"/>
    <property type="match status" value="1"/>
</dbReference>
<dbReference type="GO" id="GO:0008909">
    <property type="term" value="F:isochorismate synthase activity"/>
    <property type="evidence" value="ECO:0007669"/>
    <property type="project" value="InterPro"/>
</dbReference>